<organism evidence="13 14">
    <name type="scientific">Morella rubra</name>
    <name type="common">Chinese bayberry</name>
    <dbReference type="NCBI Taxonomy" id="262757"/>
    <lineage>
        <taxon>Eukaryota</taxon>
        <taxon>Viridiplantae</taxon>
        <taxon>Streptophyta</taxon>
        <taxon>Embryophyta</taxon>
        <taxon>Tracheophyta</taxon>
        <taxon>Spermatophyta</taxon>
        <taxon>Magnoliopsida</taxon>
        <taxon>eudicotyledons</taxon>
        <taxon>Gunneridae</taxon>
        <taxon>Pentapetalae</taxon>
        <taxon>rosids</taxon>
        <taxon>fabids</taxon>
        <taxon>Fagales</taxon>
        <taxon>Myricaceae</taxon>
        <taxon>Morella</taxon>
    </lineage>
</organism>
<evidence type="ECO:0000256" key="3">
    <source>
        <dbReference type="ARBA" id="ARBA00012483"/>
    </source>
</evidence>
<keyword evidence="9" id="KW-0862">Zinc</keyword>
<dbReference type="PANTHER" id="PTHR47355">
    <property type="entry name" value="E3 UBIQUITIN-PROTEIN LIGASE SPL2"/>
    <property type="match status" value="1"/>
</dbReference>
<sequence>MSTHEQALVSLISQLALSLDGAVLGAALAYAAVRSLLKFTTTSSALGKIRQAPSSSVSDLRSILTVEDSSSDESQLFEKIVVVRGTVEAKSAVDPSWKSFKPNILVSRESGDKGVVVQRTQTCIYNEWKGFFGWTSDLRAIFARSWREQESTSLRTVPFVLVEGQGWSHSDFVVVNMDGSRHPVPLITVYHQLQPINASPYTFLQALFGHEYPVGLLDEEKILPLGKDIIAVGMCSFKDGIPEIKSCKDLPYFLSDMTKDQMIIDLAFRSKVLLWSGIALGSLSLGIGIDGKSGGNGDSFSNQDRLQLMIRAIKLQQRRRQEMCQMERVVCDLSDEEKAICIHSMWAPGMLPKLCHLR</sequence>
<evidence type="ECO:0000256" key="9">
    <source>
        <dbReference type="ARBA" id="ARBA00022833"/>
    </source>
</evidence>
<gene>
    <name evidence="13" type="ORF">CJ030_MR3G026239</name>
</gene>
<evidence type="ECO:0000256" key="10">
    <source>
        <dbReference type="ARBA" id="ARBA00022989"/>
    </source>
</evidence>
<accession>A0A6A1VZF5</accession>
<comment type="caution">
    <text evidence="13">The sequence shown here is derived from an EMBL/GenBank/DDBJ whole genome shotgun (WGS) entry which is preliminary data.</text>
</comment>
<feature type="domain" description="E3 Ubiquitin ligase MUL1-like" evidence="12">
    <location>
        <begin position="140"/>
        <end position="288"/>
    </location>
</feature>
<dbReference type="AlphaFoldDB" id="A0A6A1VZF5"/>
<proteinExistence type="predicted"/>
<keyword evidence="8" id="KW-0833">Ubl conjugation pathway</keyword>
<evidence type="ECO:0000259" key="12">
    <source>
        <dbReference type="Pfam" id="PF12483"/>
    </source>
</evidence>
<dbReference type="InterPro" id="IPR044247">
    <property type="entry name" value="SPL2-like"/>
</dbReference>
<evidence type="ECO:0000256" key="6">
    <source>
        <dbReference type="ARBA" id="ARBA00022723"/>
    </source>
</evidence>
<evidence type="ECO:0000256" key="4">
    <source>
        <dbReference type="ARBA" id="ARBA00022679"/>
    </source>
</evidence>
<keyword evidence="6" id="KW-0479">Metal-binding</keyword>
<comment type="subcellular location">
    <subcellularLocation>
        <location evidence="2">Membrane</location>
        <topology evidence="2">Multi-pass membrane protein</topology>
    </subcellularLocation>
</comment>
<keyword evidence="7" id="KW-0863">Zinc-finger</keyword>
<dbReference type="InterPro" id="IPR022170">
    <property type="entry name" value="MUL1-like"/>
</dbReference>
<keyword evidence="4" id="KW-0808">Transferase</keyword>
<keyword evidence="14" id="KW-1185">Reference proteome</keyword>
<dbReference type="PANTHER" id="PTHR47355:SF1">
    <property type="entry name" value="E3 UBIQUITIN-PROTEIN LIGASE SPL2"/>
    <property type="match status" value="1"/>
</dbReference>
<evidence type="ECO:0000256" key="11">
    <source>
        <dbReference type="ARBA" id="ARBA00023136"/>
    </source>
</evidence>
<dbReference type="Pfam" id="PF12483">
    <property type="entry name" value="GIDE"/>
    <property type="match status" value="1"/>
</dbReference>
<dbReference type="GO" id="GO:0016567">
    <property type="term" value="P:protein ubiquitination"/>
    <property type="evidence" value="ECO:0007669"/>
    <property type="project" value="InterPro"/>
</dbReference>
<evidence type="ECO:0000256" key="1">
    <source>
        <dbReference type="ARBA" id="ARBA00000900"/>
    </source>
</evidence>
<evidence type="ECO:0000256" key="7">
    <source>
        <dbReference type="ARBA" id="ARBA00022771"/>
    </source>
</evidence>
<comment type="catalytic activity">
    <reaction evidence="1">
        <text>S-ubiquitinyl-[E2 ubiquitin-conjugating enzyme]-L-cysteine + [acceptor protein]-L-lysine = [E2 ubiquitin-conjugating enzyme]-L-cysteine + N(6)-ubiquitinyl-[acceptor protein]-L-lysine.</text>
        <dbReference type="EC" id="2.3.2.27"/>
    </reaction>
</comment>
<protein>
    <recommendedName>
        <fullName evidence="3">RING-type E3 ubiquitin transferase</fullName>
        <ecNumber evidence="3">2.3.2.27</ecNumber>
    </recommendedName>
</protein>
<name>A0A6A1VZF5_9ROSI</name>
<dbReference type="Proteomes" id="UP000516437">
    <property type="component" value="Chromosome 3"/>
</dbReference>
<dbReference type="GO" id="GO:0061630">
    <property type="term" value="F:ubiquitin protein ligase activity"/>
    <property type="evidence" value="ECO:0007669"/>
    <property type="project" value="UniProtKB-EC"/>
</dbReference>
<evidence type="ECO:0000256" key="5">
    <source>
        <dbReference type="ARBA" id="ARBA00022692"/>
    </source>
</evidence>
<dbReference type="EMBL" id="RXIC02000021">
    <property type="protein sequence ID" value="KAB1218359.1"/>
    <property type="molecule type" value="Genomic_DNA"/>
</dbReference>
<keyword evidence="11" id="KW-0472">Membrane</keyword>
<dbReference type="GO" id="GO:0016020">
    <property type="term" value="C:membrane"/>
    <property type="evidence" value="ECO:0007669"/>
    <property type="project" value="UniProtKB-SubCell"/>
</dbReference>
<dbReference type="EC" id="2.3.2.27" evidence="3"/>
<keyword evidence="5" id="KW-0812">Transmembrane</keyword>
<evidence type="ECO:0000256" key="8">
    <source>
        <dbReference type="ARBA" id="ARBA00022786"/>
    </source>
</evidence>
<dbReference type="OrthoDB" id="1711136at2759"/>
<evidence type="ECO:0000313" key="14">
    <source>
        <dbReference type="Proteomes" id="UP000516437"/>
    </source>
</evidence>
<evidence type="ECO:0000313" key="13">
    <source>
        <dbReference type="EMBL" id="KAB1218359.1"/>
    </source>
</evidence>
<reference evidence="13 14" key="1">
    <citation type="journal article" date="2019" name="Plant Biotechnol. J.">
        <title>The red bayberry genome and genetic basis of sex determination.</title>
        <authorList>
            <person name="Jia H.M."/>
            <person name="Jia H.J."/>
            <person name="Cai Q.L."/>
            <person name="Wang Y."/>
            <person name="Zhao H.B."/>
            <person name="Yang W.F."/>
            <person name="Wang G.Y."/>
            <person name="Li Y.H."/>
            <person name="Zhan D.L."/>
            <person name="Shen Y.T."/>
            <person name="Niu Q.F."/>
            <person name="Chang L."/>
            <person name="Qiu J."/>
            <person name="Zhao L."/>
            <person name="Xie H.B."/>
            <person name="Fu W.Y."/>
            <person name="Jin J."/>
            <person name="Li X.W."/>
            <person name="Jiao Y."/>
            <person name="Zhou C.C."/>
            <person name="Tu T."/>
            <person name="Chai C.Y."/>
            <person name="Gao J.L."/>
            <person name="Fan L.J."/>
            <person name="van de Weg E."/>
            <person name="Wang J.Y."/>
            <person name="Gao Z.S."/>
        </authorList>
    </citation>
    <scope>NUCLEOTIDE SEQUENCE [LARGE SCALE GENOMIC DNA]</scope>
    <source>
        <tissue evidence="13">Leaves</tissue>
    </source>
</reference>
<dbReference type="GO" id="GO:0008270">
    <property type="term" value="F:zinc ion binding"/>
    <property type="evidence" value="ECO:0007669"/>
    <property type="project" value="UniProtKB-KW"/>
</dbReference>
<evidence type="ECO:0000256" key="2">
    <source>
        <dbReference type="ARBA" id="ARBA00004141"/>
    </source>
</evidence>
<keyword evidence="10" id="KW-1133">Transmembrane helix</keyword>